<name>A0A1A3I2G0_MYCAS</name>
<dbReference type="AlphaFoldDB" id="A0A1A3I2G0"/>
<evidence type="ECO:0000313" key="1">
    <source>
        <dbReference type="EMBL" id="OBJ86905.1"/>
    </source>
</evidence>
<dbReference type="Proteomes" id="UP000093925">
    <property type="component" value="Unassembled WGS sequence"/>
</dbReference>
<comment type="caution">
    <text evidence="1">The sequence shown here is derived from an EMBL/GenBank/DDBJ whole genome shotgun (WGS) entry which is preliminary data.</text>
</comment>
<dbReference type="EMBL" id="LZLM01000053">
    <property type="protein sequence ID" value="OBJ86905.1"/>
    <property type="molecule type" value="Genomic_DNA"/>
</dbReference>
<evidence type="ECO:0000313" key="2">
    <source>
        <dbReference type="Proteomes" id="UP000093925"/>
    </source>
</evidence>
<accession>A0A1A3I2G0</accession>
<protein>
    <submittedName>
        <fullName evidence="1">Uncharacterized protein</fullName>
    </submittedName>
</protein>
<reference evidence="1 2" key="1">
    <citation type="submission" date="2016-06" db="EMBL/GenBank/DDBJ databases">
        <authorList>
            <person name="Kjaerup R.B."/>
            <person name="Dalgaard T.S."/>
            <person name="Juul-Madsen H.R."/>
        </authorList>
    </citation>
    <scope>NUCLEOTIDE SEQUENCE [LARGE SCALE GENOMIC DNA]</scope>
    <source>
        <strain evidence="1 2">1276495.2</strain>
    </source>
</reference>
<proteinExistence type="predicted"/>
<gene>
    <name evidence="1" type="ORF">A5640_08980</name>
</gene>
<organism evidence="1 2">
    <name type="scientific">Mycobacterium asiaticum</name>
    <dbReference type="NCBI Taxonomy" id="1790"/>
    <lineage>
        <taxon>Bacteria</taxon>
        <taxon>Bacillati</taxon>
        <taxon>Actinomycetota</taxon>
        <taxon>Actinomycetes</taxon>
        <taxon>Mycobacteriales</taxon>
        <taxon>Mycobacteriaceae</taxon>
        <taxon>Mycobacterium</taxon>
    </lineage>
</organism>
<sequence>MLTKENFMRAEEGDESVKDYAVEGEQTLNRIKDAQHSSGNPLTRIARRLFRLLPGRAGGA</sequence>